<dbReference type="InterPro" id="IPR000120">
    <property type="entry name" value="Amidase"/>
</dbReference>
<dbReference type="InterPro" id="IPR023631">
    <property type="entry name" value="Amidase_dom"/>
</dbReference>
<keyword evidence="3 8" id="KW-0547">Nucleotide-binding</keyword>
<dbReference type="EMBL" id="CP017634">
    <property type="protein sequence ID" value="ATW23454.1"/>
    <property type="molecule type" value="Genomic_DNA"/>
</dbReference>
<evidence type="ECO:0000256" key="3">
    <source>
        <dbReference type="ARBA" id="ARBA00022741"/>
    </source>
</evidence>
<dbReference type="Proteomes" id="UP000323521">
    <property type="component" value="Chromosome"/>
</dbReference>
<dbReference type="InterPro" id="IPR020556">
    <property type="entry name" value="Amidase_CS"/>
</dbReference>
<comment type="subunit">
    <text evidence="8">Heterotrimer of A, B and C subunits.</text>
</comment>
<dbReference type="GO" id="GO:0016740">
    <property type="term" value="F:transferase activity"/>
    <property type="evidence" value="ECO:0007669"/>
    <property type="project" value="UniProtKB-KW"/>
</dbReference>
<reference evidence="10 11" key="1">
    <citation type="submission" date="2016-10" db="EMBL/GenBank/DDBJ databases">
        <title>Complete Genome Sequence of Peptococcaceae strain DCMF.</title>
        <authorList>
            <person name="Edwards R.J."/>
            <person name="Holland S.I."/>
            <person name="Deshpande N.P."/>
            <person name="Wong Y.K."/>
            <person name="Ertan H."/>
            <person name="Manefield M."/>
            <person name="Russell T.L."/>
            <person name="Lee M.J."/>
        </authorList>
    </citation>
    <scope>NUCLEOTIDE SEQUENCE [LARGE SCALE GENOMIC DNA]</scope>
    <source>
        <strain evidence="10 11">DCMF</strain>
    </source>
</reference>
<feature type="active site" description="Charge relay system" evidence="8">
    <location>
        <position position="80"/>
    </location>
</feature>
<dbReference type="AlphaFoldDB" id="A0A3G1KM28"/>
<comment type="catalytic activity">
    <reaction evidence="7 8">
        <text>L-glutamyl-tRNA(Gln) + L-glutamine + ATP + H2O = L-glutaminyl-tRNA(Gln) + L-glutamate + ADP + phosphate + H(+)</text>
        <dbReference type="Rhea" id="RHEA:17521"/>
        <dbReference type="Rhea" id="RHEA-COMP:9681"/>
        <dbReference type="Rhea" id="RHEA-COMP:9684"/>
        <dbReference type="ChEBI" id="CHEBI:15377"/>
        <dbReference type="ChEBI" id="CHEBI:15378"/>
        <dbReference type="ChEBI" id="CHEBI:29985"/>
        <dbReference type="ChEBI" id="CHEBI:30616"/>
        <dbReference type="ChEBI" id="CHEBI:43474"/>
        <dbReference type="ChEBI" id="CHEBI:58359"/>
        <dbReference type="ChEBI" id="CHEBI:78520"/>
        <dbReference type="ChEBI" id="CHEBI:78521"/>
        <dbReference type="ChEBI" id="CHEBI:456216"/>
        <dbReference type="EC" id="6.3.5.7"/>
    </reaction>
</comment>
<evidence type="ECO:0000256" key="1">
    <source>
        <dbReference type="ARBA" id="ARBA00008069"/>
    </source>
</evidence>
<evidence type="ECO:0000256" key="2">
    <source>
        <dbReference type="ARBA" id="ARBA00022598"/>
    </source>
</evidence>
<protein>
    <recommendedName>
        <fullName evidence="8">Glutamyl-tRNA(Gln) amidotransferase subunit A</fullName>
        <shortName evidence="8">Glu-ADT subunit A</shortName>
        <ecNumber evidence="8">6.3.5.7</ecNumber>
    </recommendedName>
</protein>
<keyword evidence="11" id="KW-1185">Reference proteome</keyword>
<evidence type="ECO:0000313" key="11">
    <source>
        <dbReference type="Proteomes" id="UP000323521"/>
    </source>
</evidence>
<dbReference type="Pfam" id="PF01425">
    <property type="entry name" value="Amidase"/>
    <property type="match status" value="1"/>
</dbReference>
<dbReference type="GO" id="GO:0050567">
    <property type="term" value="F:glutaminyl-tRNA synthase (glutamine-hydrolyzing) activity"/>
    <property type="evidence" value="ECO:0007669"/>
    <property type="project" value="UniProtKB-UniRule"/>
</dbReference>
<dbReference type="PANTHER" id="PTHR11895">
    <property type="entry name" value="TRANSAMIDASE"/>
    <property type="match status" value="1"/>
</dbReference>
<dbReference type="KEGG" id="fwa:DCMF_00365"/>
<dbReference type="SUPFAM" id="SSF75304">
    <property type="entry name" value="Amidase signature (AS) enzymes"/>
    <property type="match status" value="1"/>
</dbReference>
<gene>
    <name evidence="8 10" type="primary">gatA</name>
    <name evidence="10" type="ORF">DCMF_00365</name>
</gene>
<dbReference type="GO" id="GO:0030956">
    <property type="term" value="C:glutamyl-tRNA(Gln) amidotransferase complex"/>
    <property type="evidence" value="ECO:0007669"/>
    <property type="project" value="InterPro"/>
</dbReference>
<sequence>MSLFRQTAHELHGLLMKKEISSYELVQSIYERIDQVEEKIHAFTFQIEKDQALARAREVDARITRGERLPSLAGIPMALKDNMCTKGIPTTCSSKILDRFVPPYDATVARKLREADSILVGKLNMDEFAMGSSTENSAFFPTKNPWNLDCVPGGSSGGAAAAVAADEVIFSLGSDTGGSIRQPASFCGVVGLKPTYGSVSRYGLIAYASSLDQIGPVTKDVTDCAWVLNGIAGYDGKDSTSAEVAVPDYRECLTGEVRGMKIGIPKEYFGEGLQAEVKNAVLDAVHKLADLGAEVEEVSLPHTEYALPAYYLVASAEASSNLARYDGVRYGHRAREMQDIVSMFKRTRDEGFGAEVKRRIMLGTYALSSGYYDAYYLKALKVRTLVKQDFDRAFEKFDVLISPTAPTVAFQCGEKANDPLAMYLSDVCTIPINLAGIPAISLPCGFSHGLPVGLQMMGKAFGEEAILRAAFAYEQSAGSNNLKPNLSGEVA</sequence>
<dbReference type="EC" id="6.3.5.7" evidence="8"/>
<dbReference type="PROSITE" id="PS00571">
    <property type="entry name" value="AMIDASES"/>
    <property type="match status" value="1"/>
</dbReference>
<evidence type="ECO:0000313" key="10">
    <source>
        <dbReference type="EMBL" id="ATW23454.1"/>
    </source>
</evidence>
<dbReference type="GO" id="GO:0005524">
    <property type="term" value="F:ATP binding"/>
    <property type="evidence" value="ECO:0007669"/>
    <property type="project" value="UniProtKB-KW"/>
</dbReference>
<keyword evidence="4 8" id="KW-0067">ATP-binding</keyword>
<dbReference type="HAMAP" id="MF_00120">
    <property type="entry name" value="GatA"/>
    <property type="match status" value="1"/>
</dbReference>
<comment type="function">
    <text evidence="6 8">Allows the formation of correctly charged Gln-tRNA(Gln) through the transamidation of misacylated Glu-tRNA(Gln) in organisms which lack glutaminyl-tRNA synthetase. The reaction takes place in the presence of glutamine and ATP through an activated gamma-phospho-Glu-tRNA(Gln).</text>
</comment>
<dbReference type="OrthoDB" id="9811471at2"/>
<evidence type="ECO:0000256" key="4">
    <source>
        <dbReference type="ARBA" id="ARBA00022840"/>
    </source>
</evidence>
<keyword evidence="5 8" id="KW-0648">Protein biosynthesis</keyword>
<keyword evidence="2 8" id="KW-0436">Ligase</keyword>
<dbReference type="RefSeq" id="WP_148132593.1">
    <property type="nucleotide sequence ID" value="NZ_CP017634.1"/>
</dbReference>
<evidence type="ECO:0000259" key="9">
    <source>
        <dbReference type="Pfam" id="PF01425"/>
    </source>
</evidence>
<evidence type="ECO:0000256" key="8">
    <source>
        <dbReference type="HAMAP-Rule" id="MF_00120"/>
    </source>
</evidence>
<evidence type="ECO:0000256" key="5">
    <source>
        <dbReference type="ARBA" id="ARBA00022917"/>
    </source>
</evidence>
<name>A0A3G1KM28_FORW1</name>
<evidence type="ECO:0000256" key="6">
    <source>
        <dbReference type="ARBA" id="ARBA00025295"/>
    </source>
</evidence>
<keyword evidence="10" id="KW-0808">Transferase</keyword>
<feature type="active site" description="Acyl-ester intermediate" evidence="8">
    <location>
        <position position="179"/>
    </location>
</feature>
<accession>A0A3G1KM28</accession>
<feature type="active site" description="Charge relay system" evidence="8">
    <location>
        <position position="155"/>
    </location>
</feature>
<evidence type="ECO:0000256" key="7">
    <source>
        <dbReference type="ARBA" id="ARBA00047407"/>
    </source>
</evidence>
<dbReference type="InterPro" id="IPR004412">
    <property type="entry name" value="GatA"/>
</dbReference>
<organism evidence="10 11">
    <name type="scientific">Formimonas warabiya</name>
    <dbReference type="NCBI Taxonomy" id="1761012"/>
    <lineage>
        <taxon>Bacteria</taxon>
        <taxon>Bacillati</taxon>
        <taxon>Bacillota</taxon>
        <taxon>Clostridia</taxon>
        <taxon>Eubacteriales</taxon>
        <taxon>Peptococcaceae</taxon>
        <taxon>Candidatus Formimonas</taxon>
    </lineage>
</organism>
<comment type="similarity">
    <text evidence="1 8">Belongs to the amidase family. GatA subfamily.</text>
</comment>
<proteinExistence type="inferred from homology"/>
<dbReference type="PANTHER" id="PTHR11895:SF151">
    <property type="entry name" value="GLUTAMYL-TRNA(GLN) AMIDOTRANSFERASE SUBUNIT A"/>
    <property type="match status" value="1"/>
</dbReference>
<feature type="domain" description="Amidase" evidence="9">
    <location>
        <begin position="24"/>
        <end position="467"/>
    </location>
</feature>
<dbReference type="NCBIfam" id="TIGR00132">
    <property type="entry name" value="gatA"/>
    <property type="match status" value="1"/>
</dbReference>
<dbReference type="GO" id="GO:0006412">
    <property type="term" value="P:translation"/>
    <property type="evidence" value="ECO:0007669"/>
    <property type="project" value="UniProtKB-UniRule"/>
</dbReference>
<dbReference type="InterPro" id="IPR036928">
    <property type="entry name" value="AS_sf"/>
</dbReference>
<dbReference type="Gene3D" id="3.90.1300.10">
    <property type="entry name" value="Amidase signature (AS) domain"/>
    <property type="match status" value="1"/>
</dbReference>